<organism evidence="7 8">
    <name type="scientific">Clostridium botulinum (strain Hall / ATCC 3502 / NCTC 13319 / Type A)</name>
    <dbReference type="NCBI Taxonomy" id="441771"/>
    <lineage>
        <taxon>Bacteria</taxon>
        <taxon>Bacillati</taxon>
        <taxon>Bacillota</taxon>
        <taxon>Clostridia</taxon>
        <taxon>Eubacteriales</taxon>
        <taxon>Clostridiaceae</taxon>
        <taxon>Clostridium</taxon>
    </lineage>
</organism>
<dbReference type="GO" id="GO:0016787">
    <property type="term" value="F:hydrolase activity"/>
    <property type="evidence" value="ECO:0000318"/>
    <property type="project" value="GO_Central"/>
</dbReference>
<feature type="transmembrane region" description="Helical" evidence="6">
    <location>
        <begin position="72"/>
        <end position="90"/>
    </location>
</feature>
<proteinExistence type="inferred from homology"/>
<evidence type="ECO:0000256" key="2">
    <source>
        <dbReference type="ARBA" id="ARBA00007375"/>
    </source>
</evidence>
<name>A5I115_CLOBH</name>
<gene>
    <name evidence="7" type="ordered locus">CBO1176</name>
</gene>
<sequence length="246" mass="29033">MKRLDTKNININITKILVGLNLIIYLFILSVDFLKIKNLYKYSTNIKFISIVICFVITLFIGKNIYDKKDLFILRLALFFTVLADFNMLILEKFKLGILFFIIVQSLYIIRHGRFKDVNGKVRFKYRDIYMFVFCLFLFIILKRLNLFSKESTLLSMAFIYALLLIHSLIRAYGTFNNNFFEKKTCKIISIGITLFFLCDLNVAFSNISFYLLSIKHVENLENVFLPLIWFFYLPSQILLSLSGEK</sequence>
<keyword evidence="5 6" id="KW-0472">Membrane</keyword>
<dbReference type="HOGENOM" id="CLU_091628_0_0_9"/>
<feature type="transmembrane region" description="Helical" evidence="6">
    <location>
        <begin position="124"/>
        <end position="142"/>
    </location>
</feature>
<dbReference type="AlphaFoldDB" id="A5I115"/>
<dbReference type="KEGG" id="cbo:CBO1176"/>
<evidence type="ECO:0000313" key="8">
    <source>
        <dbReference type="Proteomes" id="UP000001986"/>
    </source>
</evidence>
<evidence type="ECO:0000256" key="6">
    <source>
        <dbReference type="SAM" id="Phobius"/>
    </source>
</evidence>
<comment type="subcellular location">
    <subcellularLocation>
        <location evidence="1">Membrane</location>
        <topology evidence="1">Multi-pass membrane protein</topology>
    </subcellularLocation>
</comment>
<evidence type="ECO:0000256" key="3">
    <source>
        <dbReference type="ARBA" id="ARBA00022692"/>
    </source>
</evidence>
<reference evidence="7 8" key="1">
    <citation type="journal article" date="2007" name="Genome Res.">
        <title>Genome sequence of a proteolytic (Group I) Clostridium botulinum strain Hall A and comparative analysis of the clostridial genomes.</title>
        <authorList>
            <person name="Sebaihia M."/>
            <person name="Peck M.W."/>
            <person name="Minton N.P."/>
            <person name="Thomson N.R."/>
            <person name="Holden M.T.G."/>
            <person name="Mitchell W.J."/>
            <person name="Carter A.T."/>
            <person name="Bentley S.D."/>
            <person name="Mason D.R."/>
            <person name="Crossman L."/>
            <person name="Paul C.J."/>
            <person name="Ivens A."/>
            <person name="Wells-Bennik M.H.J."/>
            <person name="Davis I.J."/>
            <person name="Cerdeno-Tarraga A.M."/>
            <person name="Churcher C."/>
            <person name="Quail M.A."/>
            <person name="Chillingworth T."/>
            <person name="Feltwell T."/>
            <person name="Fraser A."/>
            <person name="Goodhead I."/>
            <person name="Hance Z."/>
            <person name="Jagels K."/>
            <person name="Larke N."/>
            <person name="Maddison M."/>
            <person name="Moule S."/>
            <person name="Mungall K."/>
            <person name="Norbertczak H."/>
            <person name="Rabbinowitsch E."/>
            <person name="Sanders M."/>
            <person name="Simmonds M."/>
            <person name="White B."/>
            <person name="Whithead S."/>
            <person name="Parkhill J."/>
        </authorList>
    </citation>
    <scope>NUCLEOTIDE SEQUENCE [LARGE SCALE GENOMIC DNA]</scope>
    <source>
        <strain evidence="8">Hall / ATCC 3502 / NCTC 13319 / Type A [Sanger]</strain>
    </source>
</reference>
<evidence type="ECO:0000256" key="1">
    <source>
        <dbReference type="ARBA" id="ARBA00004141"/>
    </source>
</evidence>
<evidence type="ECO:0000256" key="5">
    <source>
        <dbReference type="ARBA" id="ARBA00023136"/>
    </source>
</evidence>
<feature type="transmembrane region" description="Helical" evidence="6">
    <location>
        <begin position="12"/>
        <end position="34"/>
    </location>
</feature>
<dbReference type="Proteomes" id="UP000001986">
    <property type="component" value="Chromosome"/>
</dbReference>
<comment type="similarity">
    <text evidence="2">Belongs to the TMEM86 family.</text>
</comment>
<dbReference type="PANTHER" id="PTHR31885">
    <property type="entry name" value="GH04784P"/>
    <property type="match status" value="1"/>
</dbReference>
<evidence type="ECO:0000313" key="7">
    <source>
        <dbReference type="EMBL" id="CAL82726.1"/>
    </source>
</evidence>
<dbReference type="GO" id="GO:0016020">
    <property type="term" value="C:membrane"/>
    <property type="evidence" value="ECO:0000318"/>
    <property type="project" value="GO_Central"/>
</dbReference>
<evidence type="ECO:0000256" key="4">
    <source>
        <dbReference type="ARBA" id="ARBA00022989"/>
    </source>
</evidence>
<feature type="transmembrane region" description="Helical" evidence="6">
    <location>
        <begin position="96"/>
        <end position="112"/>
    </location>
</feature>
<feature type="transmembrane region" description="Helical" evidence="6">
    <location>
        <begin position="46"/>
        <end position="65"/>
    </location>
</feature>
<accession>A5I115</accession>
<dbReference type="PATRIC" id="fig|413999.7.peg.1164"/>
<protein>
    <submittedName>
        <fullName evidence="7">Membrane protein</fullName>
    </submittedName>
</protein>
<keyword evidence="4 6" id="KW-1133">Transmembrane helix</keyword>
<keyword evidence="3 6" id="KW-0812">Transmembrane</keyword>
<dbReference type="InterPro" id="IPR012506">
    <property type="entry name" value="TMEM86B-like"/>
</dbReference>
<feature type="transmembrane region" description="Helical" evidence="6">
    <location>
        <begin position="154"/>
        <end position="176"/>
    </location>
</feature>
<dbReference type="EMBL" id="AM412317">
    <property type="protein sequence ID" value="CAL82726.1"/>
    <property type="molecule type" value="Genomic_DNA"/>
</dbReference>
<keyword evidence="8" id="KW-1185">Reference proteome</keyword>
<feature type="transmembrane region" description="Helical" evidence="6">
    <location>
        <begin position="188"/>
        <end position="212"/>
    </location>
</feature>
<dbReference type="PANTHER" id="PTHR31885:SF6">
    <property type="entry name" value="GH04784P"/>
    <property type="match status" value="1"/>
</dbReference>
<feature type="transmembrane region" description="Helical" evidence="6">
    <location>
        <begin position="224"/>
        <end position="242"/>
    </location>
</feature>